<dbReference type="GO" id="GO:0006793">
    <property type="term" value="P:phosphorus metabolic process"/>
    <property type="evidence" value="ECO:0007669"/>
    <property type="project" value="UniProtKB-ARBA"/>
</dbReference>
<keyword evidence="4" id="KW-0347">Helicase</keyword>
<dbReference type="EMBL" id="AZGE01000038">
    <property type="protein sequence ID" value="KRM14145.1"/>
    <property type="molecule type" value="Genomic_DNA"/>
</dbReference>
<evidence type="ECO:0000313" key="4">
    <source>
        <dbReference type="EMBL" id="KRM14145.1"/>
    </source>
</evidence>
<dbReference type="RefSeq" id="WP_056984832.1">
    <property type="nucleotide sequence ID" value="NZ_AZGE01000038.1"/>
</dbReference>
<feature type="domain" description="Helicase ATP-binding" evidence="2">
    <location>
        <begin position="224"/>
        <end position="376"/>
    </location>
</feature>
<comment type="caution">
    <text evidence="4">The sequence shown here is derived from an EMBL/GenBank/DDBJ whole genome shotgun (WGS) entry which is preliminary data.</text>
</comment>
<dbReference type="PROSITE" id="PS51194">
    <property type="entry name" value="HELICASE_CTER"/>
    <property type="match status" value="1"/>
</dbReference>
<dbReference type="CDD" id="cd18799">
    <property type="entry name" value="SF2_C_EcoAI-like"/>
    <property type="match status" value="1"/>
</dbReference>
<protein>
    <submittedName>
        <fullName evidence="4">Helicase c-terminal domain protein</fullName>
    </submittedName>
</protein>
<dbReference type="CDD" id="cd09204">
    <property type="entry name" value="PLDc_N_DEXD_b2"/>
    <property type="match status" value="1"/>
</dbReference>
<feature type="domain" description="Helicase C-terminal" evidence="3">
    <location>
        <begin position="427"/>
        <end position="574"/>
    </location>
</feature>
<gene>
    <name evidence="4" type="ORF">FC49_GL001359</name>
</gene>
<dbReference type="PROSITE" id="PS51192">
    <property type="entry name" value="HELICASE_ATP_BIND_1"/>
    <property type="match status" value="1"/>
</dbReference>
<dbReference type="Gene3D" id="3.40.50.300">
    <property type="entry name" value="P-loop containing nucleotide triphosphate hydrolases"/>
    <property type="match status" value="2"/>
</dbReference>
<dbReference type="Proteomes" id="UP000050973">
    <property type="component" value="Unassembled WGS sequence"/>
</dbReference>
<dbReference type="Pfam" id="PF00271">
    <property type="entry name" value="Helicase_C"/>
    <property type="match status" value="1"/>
</dbReference>
<dbReference type="CDD" id="cd18032">
    <property type="entry name" value="DEXHc_RE_I_III_res"/>
    <property type="match status" value="1"/>
</dbReference>
<dbReference type="PANTHER" id="PTHR47396:SF1">
    <property type="entry name" value="ATP-DEPENDENT HELICASE IRC3-RELATED"/>
    <property type="match status" value="1"/>
</dbReference>
<dbReference type="InterPro" id="IPR025202">
    <property type="entry name" value="PLD-like_dom"/>
</dbReference>
<dbReference type="InterPro" id="IPR027417">
    <property type="entry name" value="P-loop_NTPase"/>
</dbReference>
<dbReference type="AlphaFoldDB" id="A0A0R1W8F5"/>
<dbReference type="SUPFAM" id="SSF56024">
    <property type="entry name" value="Phospholipase D/nuclease"/>
    <property type="match status" value="1"/>
</dbReference>
<dbReference type="Gene3D" id="3.30.870.10">
    <property type="entry name" value="Endonuclease Chain A"/>
    <property type="match status" value="1"/>
</dbReference>
<dbReference type="GO" id="GO:0003677">
    <property type="term" value="F:DNA binding"/>
    <property type="evidence" value="ECO:0007669"/>
    <property type="project" value="InterPro"/>
</dbReference>
<dbReference type="PROSITE" id="PS50035">
    <property type="entry name" value="PLD"/>
    <property type="match status" value="1"/>
</dbReference>
<dbReference type="SUPFAM" id="SSF52540">
    <property type="entry name" value="P-loop containing nucleoside triphosphate hydrolases"/>
    <property type="match status" value="1"/>
</dbReference>
<reference evidence="4 5" key="1">
    <citation type="journal article" date="2015" name="Genome Announc.">
        <title>Expanding the biotechnology potential of lactobacilli through comparative genomics of 213 strains and associated genera.</title>
        <authorList>
            <person name="Sun Z."/>
            <person name="Harris H.M."/>
            <person name="McCann A."/>
            <person name="Guo C."/>
            <person name="Argimon S."/>
            <person name="Zhang W."/>
            <person name="Yang X."/>
            <person name="Jeffery I.B."/>
            <person name="Cooney J.C."/>
            <person name="Kagawa T.F."/>
            <person name="Liu W."/>
            <person name="Song Y."/>
            <person name="Salvetti E."/>
            <person name="Wrobel A."/>
            <person name="Rasinkangas P."/>
            <person name="Parkhill J."/>
            <person name="Rea M.C."/>
            <person name="O'Sullivan O."/>
            <person name="Ritari J."/>
            <person name="Douillard F.P."/>
            <person name="Paul Ross R."/>
            <person name="Yang R."/>
            <person name="Briner A.E."/>
            <person name="Felis G.E."/>
            <person name="de Vos W.M."/>
            <person name="Barrangou R."/>
            <person name="Klaenhammer T.R."/>
            <person name="Caufield P.W."/>
            <person name="Cui Y."/>
            <person name="Zhang H."/>
            <person name="O'Toole P.W."/>
        </authorList>
    </citation>
    <scope>NUCLEOTIDE SEQUENCE [LARGE SCALE GENOMIC DNA]</scope>
    <source>
        <strain evidence="4 5">DSM 4864</strain>
    </source>
</reference>
<dbReference type="PANTHER" id="PTHR47396">
    <property type="entry name" value="TYPE I RESTRICTION ENZYME ECOKI R PROTEIN"/>
    <property type="match status" value="1"/>
</dbReference>
<dbReference type="Pfam" id="PF26350">
    <property type="entry name" value="DUF8090"/>
    <property type="match status" value="1"/>
</dbReference>
<dbReference type="InterPro" id="IPR001650">
    <property type="entry name" value="Helicase_C-like"/>
</dbReference>
<dbReference type="GO" id="GO:0016787">
    <property type="term" value="F:hydrolase activity"/>
    <property type="evidence" value="ECO:0007669"/>
    <property type="project" value="InterPro"/>
</dbReference>
<dbReference type="GO" id="GO:0005829">
    <property type="term" value="C:cytosol"/>
    <property type="evidence" value="ECO:0007669"/>
    <property type="project" value="TreeGrafter"/>
</dbReference>
<keyword evidence="4" id="KW-0547">Nucleotide-binding</keyword>
<dbReference type="Pfam" id="PF11907">
    <property type="entry name" value="DUF3427"/>
    <property type="match status" value="1"/>
</dbReference>
<dbReference type="InterPro" id="IPR021835">
    <property type="entry name" value="DUF3427"/>
</dbReference>
<dbReference type="PATRIC" id="fig|1423779.3.peg.1398"/>
<dbReference type="SMART" id="SM00487">
    <property type="entry name" value="DEXDc"/>
    <property type="match status" value="1"/>
</dbReference>
<dbReference type="InterPro" id="IPR001736">
    <property type="entry name" value="PLipase_D/transphosphatidylase"/>
</dbReference>
<evidence type="ECO:0000313" key="5">
    <source>
        <dbReference type="Proteomes" id="UP000050973"/>
    </source>
</evidence>
<evidence type="ECO:0000259" key="1">
    <source>
        <dbReference type="PROSITE" id="PS50035"/>
    </source>
</evidence>
<dbReference type="GO" id="GO:0005524">
    <property type="term" value="F:ATP binding"/>
    <property type="evidence" value="ECO:0007669"/>
    <property type="project" value="InterPro"/>
</dbReference>
<keyword evidence="4" id="KW-0378">Hydrolase</keyword>
<accession>A0A0R1W8F5</accession>
<name>A0A0R1W8F5_9LACO</name>
<dbReference type="GO" id="GO:0004386">
    <property type="term" value="F:helicase activity"/>
    <property type="evidence" value="ECO:0007669"/>
    <property type="project" value="UniProtKB-KW"/>
</dbReference>
<organism evidence="4 5">
    <name type="scientific">Limosilactobacillus oris DSM 4864</name>
    <dbReference type="NCBI Taxonomy" id="1423779"/>
    <lineage>
        <taxon>Bacteria</taxon>
        <taxon>Bacillati</taxon>
        <taxon>Bacillota</taxon>
        <taxon>Bacilli</taxon>
        <taxon>Lactobacillales</taxon>
        <taxon>Lactobacillaceae</taxon>
        <taxon>Limosilactobacillus</taxon>
    </lineage>
</organism>
<dbReference type="InterPro" id="IPR050742">
    <property type="entry name" value="Helicase_Restrict-Modif_Enz"/>
</dbReference>
<dbReference type="InterPro" id="IPR006935">
    <property type="entry name" value="Helicase/UvrB_N"/>
</dbReference>
<feature type="domain" description="PLD phosphodiesterase" evidence="1">
    <location>
        <begin position="113"/>
        <end position="143"/>
    </location>
</feature>
<dbReference type="SMART" id="SM00490">
    <property type="entry name" value="HELICc"/>
    <property type="match status" value="1"/>
</dbReference>
<dbReference type="Pfam" id="PF13091">
    <property type="entry name" value="PLDc_2"/>
    <property type="match status" value="1"/>
</dbReference>
<dbReference type="InterPro" id="IPR058403">
    <property type="entry name" value="DUF8090"/>
</dbReference>
<proteinExistence type="predicted"/>
<dbReference type="InterPro" id="IPR014001">
    <property type="entry name" value="Helicase_ATP-bd"/>
</dbReference>
<sequence>MDKKTVMQEAILNGLYSQDYPGHNLLTPQLVTNQADGTIWQTLQDELQHCQHFTWAVAFITTDMLVPLKALLADLADRGVSGTLLTGDYLGFNSPRAFAELMKVPNLNVKIVDQQGFHAKGYVFDHGDYQTAVIGSANFTRAALLQNTEWALRVSSRQDASLTRQLSARLADLVRTSHPLTADWLAEYKAAWRPLPTVRQAPRTAAAPITPNQMQRPALLALQQLRASGAHRGLVVSATGTGKTYLGAFAVKDSHPRRFLYVVHREQIAKKSLASFRRVIGGPASDYGLLTGNRHDWDAKYLFATVQTLAQPGTLAKLAPETFDYILVDEAHRAAAPSYQRLFDHFQPQFWLGMTATPERMDKQDVYALFDYHLAYEVRLKAALDAGMLAPFHYVGVQDYEQDGELITETTGLRYLVSDQRVKYVLEQMDYYGYCGDQPRGLIFCSRQEEARELASKFSAAGHPAVALTNEDSPRRRQQAVEQLEAGKLEYIVTVDLFNEGVDIPSLNQVIMLRNTQSAVVFTQQLGRGLRKFPGKDYVTILDFIGNYQNNFLIPLALNQDTSRQVDRARQEVQLPPTIGVSTISFRRVAAERILQSLAAVKLDSLRELRTAYQDLHQRLGRSPLLLDFYRYGEVSPLVFAENGRLANYGQFLAKMGEPVQLSDHENAVLSFVTKELVNGKRPHELVLLKLLLASAGHRCSQEELIAALRNRGAYVSPAVLQSVDDILSLSFFAVKAGKQTRRDQYGGAPLVVHDGLVDYQLAPELVAALKANPQFSTLLTDAVDTGLALSRDYDASHQFTLYQQYDRKDVCRLLNWPLDVSAPMYGYRVGDQECPIFITYRKEDGQRRNAIYDNQLENGRSLRWYTRSPRHRSSPEVQRLLATNKDGRPRVQIHLFVKRSDAVGKQFYYLGPATIQPGSVQEERLGAKQKAAVGMNLELVRPLSVRLRRLLFEEN</sequence>
<evidence type="ECO:0000259" key="3">
    <source>
        <dbReference type="PROSITE" id="PS51194"/>
    </source>
</evidence>
<dbReference type="Pfam" id="PF04851">
    <property type="entry name" value="ResIII"/>
    <property type="match status" value="1"/>
</dbReference>
<keyword evidence="4" id="KW-0067">ATP-binding</keyword>
<evidence type="ECO:0000259" key="2">
    <source>
        <dbReference type="PROSITE" id="PS51192"/>
    </source>
</evidence>